<dbReference type="Pfam" id="PF00126">
    <property type="entry name" value="HTH_1"/>
    <property type="match status" value="1"/>
</dbReference>
<protein>
    <submittedName>
        <fullName evidence="6">LysR family transcriptional regulator</fullName>
    </submittedName>
</protein>
<dbReference type="InterPro" id="IPR036390">
    <property type="entry name" value="WH_DNA-bd_sf"/>
</dbReference>
<dbReference type="GO" id="GO:0000976">
    <property type="term" value="F:transcription cis-regulatory region binding"/>
    <property type="evidence" value="ECO:0007669"/>
    <property type="project" value="TreeGrafter"/>
</dbReference>
<keyword evidence="2" id="KW-0805">Transcription regulation</keyword>
<keyword evidence="4" id="KW-0804">Transcription</keyword>
<dbReference type="PROSITE" id="PS50931">
    <property type="entry name" value="HTH_LYSR"/>
    <property type="match status" value="1"/>
</dbReference>
<dbReference type="GO" id="GO:0003700">
    <property type="term" value="F:DNA-binding transcription factor activity"/>
    <property type="evidence" value="ECO:0007669"/>
    <property type="project" value="InterPro"/>
</dbReference>
<evidence type="ECO:0000313" key="6">
    <source>
        <dbReference type="EMBL" id="GCF95098.1"/>
    </source>
</evidence>
<comment type="caution">
    <text evidence="6">The sequence shown here is derived from an EMBL/GenBank/DDBJ whole genome shotgun (WGS) entry which is preliminary data.</text>
</comment>
<comment type="similarity">
    <text evidence="1">Belongs to the LysR transcriptional regulatory family.</text>
</comment>
<dbReference type="InterPro" id="IPR036388">
    <property type="entry name" value="WH-like_DNA-bd_sf"/>
</dbReference>
<dbReference type="SUPFAM" id="SSF53850">
    <property type="entry name" value="Periplasmic binding protein-like II"/>
    <property type="match status" value="1"/>
</dbReference>
<dbReference type="EMBL" id="BJCC01000027">
    <property type="protein sequence ID" value="GCF95098.1"/>
    <property type="molecule type" value="Genomic_DNA"/>
</dbReference>
<keyword evidence="3" id="KW-0238">DNA-binding</keyword>
<organism evidence="6 7">
    <name type="scientific">Enterococcus florum</name>
    <dbReference type="NCBI Taxonomy" id="2480627"/>
    <lineage>
        <taxon>Bacteria</taxon>
        <taxon>Bacillati</taxon>
        <taxon>Bacillota</taxon>
        <taxon>Bacilli</taxon>
        <taxon>Lactobacillales</taxon>
        <taxon>Enterococcaceae</taxon>
        <taxon>Enterococcus</taxon>
    </lineage>
</organism>
<dbReference type="Pfam" id="PF03466">
    <property type="entry name" value="LysR_substrate"/>
    <property type="match status" value="1"/>
</dbReference>
<accession>A0A4P5PFR2</accession>
<proteinExistence type="inferred from homology"/>
<reference evidence="7" key="1">
    <citation type="submission" date="2019-02" db="EMBL/GenBank/DDBJ databases">
        <title>Draft genome sequence of Enterococcus sp. Gos25-1.</title>
        <authorList>
            <person name="Tanaka N."/>
            <person name="Shiwa Y."/>
            <person name="Fujita N."/>
        </authorList>
    </citation>
    <scope>NUCLEOTIDE SEQUENCE [LARGE SCALE GENOMIC DNA]</scope>
    <source>
        <strain evidence="7">Gos25-1</strain>
    </source>
</reference>
<dbReference type="InterPro" id="IPR000847">
    <property type="entry name" value="LysR_HTH_N"/>
</dbReference>
<evidence type="ECO:0000259" key="5">
    <source>
        <dbReference type="PROSITE" id="PS50931"/>
    </source>
</evidence>
<dbReference type="OrthoDB" id="9785745at2"/>
<evidence type="ECO:0000313" key="7">
    <source>
        <dbReference type="Proteomes" id="UP000290567"/>
    </source>
</evidence>
<dbReference type="RefSeq" id="WP_146623498.1">
    <property type="nucleotide sequence ID" value="NZ_BJCC01000027.1"/>
</dbReference>
<dbReference type="SUPFAM" id="SSF46785">
    <property type="entry name" value="Winged helix' DNA-binding domain"/>
    <property type="match status" value="1"/>
</dbReference>
<dbReference type="PANTHER" id="PTHR30126">
    <property type="entry name" value="HTH-TYPE TRANSCRIPTIONAL REGULATOR"/>
    <property type="match status" value="1"/>
</dbReference>
<dbReference type="InterPro" id="IPR005119">
    <property type="entry name" value="LysR_subst-bd"/>
</dbReference>
<dbReference type="PANTHER" id="PTHR30126:SF5">
    <property type="entry name" value="HTH-TYPE TRANSCRIPTIONAL ACTIVATOR CMPR"/>
    <property type="match status" value="1"/>
</dbReference>
<evidence type="ECO:0000256" key="2">
    <source>
        <dbReference type="ARBA" id="ARBA00023015"/>
    </source>
</evidence>
<keyword evidence="7" id="KW-1185">Reference proteome</keyword>
<sequence length="295" mass="34184">MELKNLYTIKKIVETGSYQKTAHALNYAQSTITFQVQQIERELDIQLFEKKGKRMVLSQAGKEVFPLITQVLDSSEKLASYNHSKTDLHGSLKIALPESLITYKMQPILKAFKEKAPFVHLSLQVMNCYKIYDEMMNGTIDLAIHYDVKKYSPNIRTKEIASYPLTLISSPLLDDAERDFTKANQKKAICHIQNDTNALYLKIFNQYLKEKKIILETEMELWSIESIKRSVESNLGIAFLPRFTVEEELANRKLIELETDLSETNFTAIYALNSNRWMSPELELFTKILDEYFTV</sequence>
<evidence type="ECO:0000256" key="4">
    <source>
        <dbReference type="ARBA" id="ARBA00023163"/>
    </source>
</evidence>
<dbReference type="CDD" id="cd05466">
    <property type="entry name" value="PBP2_LTTR_substrate"/>
    <property type="match status" value="1"/>
</dbReference>
<dbReference type="Proteomes" id="UP000290567">
    <property type="component" value="Unassembled WGS sequence"/>
</dbReference>
<name>A0A4P5PFR2_9ENTE</name>
<dbReference type="AlphaFoldDB" id="A0A4P5PFR2"/>
<evidence type="ECO:0000256" key="3">
    <source>
        <dbReference type="ARBA" id="ARBA00023125"/>
    </source>
</evidence>
<dbReference type="Gene3D" id="3.40.190.290">
    <property type="match status" value="1"/>
</dbReference>
<gene>
    <name evidence="6" type="ORF">NRIC_29890</name>
</gene>
<feature type="domain" description="HTH lysR-type" evidence="5">
    <location>
        <begin position="1"/>
        <end position="58"/>
    </location>
</feature>
<dbReference type="Gene3D" id="1.10.10.10">
    <property type="entry name" value="Winged helix-like DNA-binding domain superfamily/Winged helix DNA-binding domain"/>
    <property type="match status" value="1"/>
</dbReference>
<evidence type="ECO:0000256" key="1">
    <source>
        <dbReference type="ARBA" id="ARBA00009437"/>
    </source>
</evidence>